<evidence type="ECO:0000313" key="2">
    <source>
        <dbReference type="Proteomes" id="UP000006875"/>
    </source>
</evidence>
<proteinExistence type="predicted"/>
<dbReference type="RefSeq" id="WP_013388096.1">
    <property type="nucleotide sequence ID" value="NC_014632.1"/>
</dbReference>
<accession>E3H9P0</accession>
<dbReference type="KEGG" id="ipo:Ilyop_1656"/>
<dbReference type="HOGENOM" id="CLU_2180296_0_0_0"/>
<dbReference type="Proteomes" id="UP000006875">
    <property type="component" value="Chromosome"/>
</dbReference>
<dbReference type="AlphaFoldDB" id="E3H9P0"/>
<sequence>MVEFEELGFEEEIEFDEAATIDEVKEKLKMGYGVVVSVDRCKGIYYSEKFAKLYLLECQEEEEDLTTVENYELMGIEIEIAEVDELIAEYLNMLKKEEDRRKKYDDWLS</sequence>
<dbReference type="EMBL" id="CP002281">
    <property type="protein sequence ID" value="ADO83429.1"/>
    <property type="molecule type" value="Genomic_DNA"/>
</dbReference>
<gene>
    <name evidence="1" type="ordered locus">Ilyop_1656</name>
</gene>
<evidence type="ECO:0000313" key="1">
    <source>
        <dbReference type="EMBL" id="ADO83429.1"/>
    </source>
</evidence>
<protein>
    <submittedName>
        <fullName evidence="1">Cul7 cullin 7 K10613 cullin 7</fullName>
    </submittedName>
</protein>
<name>E3H9P0_ILYPC</name>
<dbReference type="STRING" id="572544.Ilyop_1656"/>
<reference evidence="1 2" key="1">
    <citation type="journal article" date="2010" name="Stand. Genomic Sci.">
        <title>Complete genome sequence of Ilyobacter polytropus type strain (CuHbu1).</title>
        <authorList>
            <person name="Sikorski J."/>
            <person name="Chertkov O."/>
            <person name="Lapidus A."/>
            <person name="Nolan M."/>
            <person name="Lucas S."/>
            <person name="Del Rio T.G."/>
            <person name="Tice H."/>
            <person name="Cheng J.F."/>
            <person name="Tapia R."/>
            <person name="Han C."/>
            <person name="Goodwin L."/>
            <person name="Pitluck S."/>
            <person name="Liolios K."/>
            <person name="Ivanova N."/>
            <person name="Mavromatis K."/>
            <person name="Mikhailova N."/>
            <person name="Pati A."/>
            <person name="Chen A."/>
            <person name="Palaniappan K."/>
            <person name="Land M."/>
            <person name="Hauser L."/>
            <person name="Chang Y.J."/>
            <person name="Jeffries C.D."/>
            <person name="Brambilla E."/>
            <person name="Yasawong M."/>
            <person name="Rohde M."/>
            <person name="Pukall R."/>
            <person name="Spring S."/>
            <person name="Goker M."/>
            <person name="Woyke T."/>
            <person name="Bristow J."/>
            <person name="Eisen J.A."/>
            <person name="Markowitz V."/>
            <person name="Hugenholtz P."/>
            <person name="Kyrpides N.C."/>
            <person name="Klenk H.P."/>
        </authorList>
    </citation>
    <scope>NUCLEOTIDE SEQUENCE [LARGE SCALE GENOMIC DNA]</scope>
    <source>
        <strain evidence="2">ATCC 51220 / DSM 2926 / LMG 16218 / CuHBu1</strain>
    </source>
</reference>
<organism evidence="1 2">
    <name type="scientific">Ilyobacter polytropus (strain ATCC 51220 / DSM 2926 / LMG 16218 / CuHBu1)</name>
    <dbReference type="NCBI Taxonomy" id="572544"/>
    <lineage>
        <taxon>Bacteria</taxon>
        <taxon>Fusobacteriati</taxon>
        <taxon>Fusobacteriota</taxon>
        <taxon>Fusobacteriia</taxon>
        <taxon>Fusobacteriales</taxon>
        <taxon>Fusobacteriaceae</taxon>
        <taxon>Ilyobacter</taxon>
    </lineage>
</organism>
<keyword evidence="2" id="KW-1185">Reference proteome</keyword>